<dbReference type="EMBL" id="JAVFKD010000012">
    <property type="protein sequence ID" value="KAK5992608.1"/>
    <property type="molecule type" value="Genomic_DNA"/>
</dbReference>
<reference evidence="3 4" key="1">
    <citation type="submission" date="2024-01" db="EMBL/GenBank/DDBJ databases">
        <title>Complete genome of Cladobotryum mycophilum ATHUM6906.</title>
        <authorList>
            <person name="Christinaki A.C."/>
            <person name="Myridakis A.I."/>
            <person name="Kouvelis V.N."/>
        </authorList>
    </citation>
    <scope>NUCLEOTIDE SEQUENCE [LARGE SCALE GENOMIC DNA]</scope>
    <source>
        <strain evidence="3 4">ATHUM6906</strain>
    </source>
</reference>
<keyword evidence="4" id="KW-1185">Reference proteome</keyword>
<feature type="compositionally biased region" description="Gly residues" evidence="1">
    <location>
        <begin position="173"/>
        <end position="190"/>
    </location>
</feature>
<feature type="region of interest" description="Disordered" evidence="1">
    <location>
        <begin position="243"/>
        <end position="311"/>
    </location>
</feature>
<name>A0ABR0SKC3_9HYPO</name>
<evidence type="ECO:0000313" key="4">
    <source>
        <dbReference type="Proteomes" id="UP001338125"/>
    </source>
</evidence>
<comment type="caution">
    <text evidence="3">The sequence shown here is derived from an EMBL/GenBank/DDBJ whole genome shotgun (WGS) entry which is preliminary data.</text>
</comment>
<evidence type="ECO:0000259" key="2">
    <source>
        <dbReference type="PROSITE" id="PS50942"/>
    </source>
</evidence>
<dbReference type="Proteomes" id="UP001338125">
    <property type="component" value="Unassembled WGS sequence"/>
</dbReference>
<feature type="compositionally biased region" description="Gly residues" evidence="1">
    <location>
        <begin position="218"/>
        <end position="227"/>
    </location>
</feature>
<feature type="domain" description="ENTH" evidence="2">
    <location>
        <begin position="27"/>
        <end position="160"/>
    </location>
</feature>
<accession>A0ABR0SKC3</accession>
<dbReference type="PROSITE" id="PS50942">
    <property type="entry name" value="ENTH"/>
    <property type="match status" value="1"/>
</dbReference>
<dbReference type="Gene3D" id="1.25.40.90">
    <property type="match status" value="1"/>
</dbReference>
<feature type="region of interest" description="Disordered" evidence="1">
    <location>
        <begin position="218"/>
        <end position="237"/>
    </location>
</feature>
<dbReference type="CDD" id="cd16992">
    <property type="entry name" value="ENTH_Ent3"/>
    <property type="match status" value="1"/>
</dbReference>
<dbReference type="SMART" id="SM00273">
    <property type="entry name" value="ENTH"/>
    <property type="match status" value="1"/>
</dbReference>
<dbReference type="Pfam" id="PF01417">
    <property type="entry name" value="ENTH"/>
    <property type="match status" value="1"/>
</dbReference>
<proteinExistence type="predicted"/>
<protein>
    <submittedName>
        <fullName evidence="3">ENTH domain-containing protein</fullName>
    </submittedName>
</protein>
<dbReference type="InterPro" id="IPR008942">
    <property type="entry name" value="ENTH_VHS"/>
</dbReference>
<evidence type="ECO:0000313" key="3">
    <source>
        <dbReference type="EMBL" id="KAK5992608.1"/>
    </source>
</evidence>
<dbReference type="InterPro" id="IPR013809">
    <property type="entry name" value="ENTH"/>
</dbReference>
<feature type="compositionally biased region" description="Low complexity" evidence="1">
    <location>
        <begin position="294"/>
        <end position="311"/>
    </location>
</feature>
<organism evidence="3 4">
    <name type="scientific">Cladobotryum mycophilum</name>
    <dbReference type="NCBI Taxonomy" id="491253"/>
    <lineage>
        <taxon>Eukaryota</taxon>
        <taxon>Fungi</taxon>
        <taxon>Dikarya</taxon>
        <taxon>Ascomycota</taxon>
        <taxon>Pezizomycotina</taxon>
        <taxon>Sordariomycetes</taxon>
        <taxon>Hypocreomycetidae</taxon>
        <taxon>Hypocreales</taxon>
        <taxon>Hypocreaceae</taxon>
        <taxon>Cladobotryum</taxon>
    </lineage>
</organism>
<feature type="region of interest" description="Disordered" evidence="1">
    <location>
        <begin position="332"/>
        <end position="370"/>
    </location>
</feature>
<dbReference type="PANTHER" id="PTHR12276:SF45">
    <property type="entry name" value="CLATHRIN INTERACTOR 1"/>
    <property type="match status" value="1"/>
</dbReference>
<gene>
    <name evidence="3" type="ORF">PT974_06022</name>
</gene>
<dbReference type="SUPFAM" id="SSF48464">
    <property type="entry name" value="ENTH/VHS domain"/>
    <property type="match status" value="1"/>
</dbReference>
<feature type="region of interest" description="Disordered" evidence="1">
    <location>
        <begin position="161"/>
        <end position="190"/>
    </location>
</feature>
<dbReference type="PANTHER" id="PTHR12276">
    <property type="entry name" value="EPSIN/ENT-RELATED"/>
    <property type="match status" value="1"/>
</dbReference>
<evidence type="ECO:0000256" key="1">
    <source>
        <dbReference type="SAM" id="MobiDB-lite"/>
    </source>
</evidence>
<sequence length="518" mass="54574">MDINDLKNTVSNLTLYDLKAGFRKAQNAVMNYTDMESKVREATNNEPWGASSTLMQEIANGTFNYQTLNEIMPMIYRRFTEKSAEEWRQIYKSLQLLEFLIKHGSERVIDDARGHITLLKMLRQFHFIDLNGKDQGVNVRNRAKELAELLGDVDRIRSERKKARASKNKYTGVEGGAGSGGGFSGSGGGSGSRYGGFGSEDYSGSSTQYGGYSGGVYGDGGGFGGQQSGDFRDSQGRSDKFEEYDEFDEDERPAAGSSRPARTSERPSAKKVTATAPPPKKKEPEVDLFSFDEPASSAPAPSNGSGLAALGGVSNSAAAANDDDEFDDFQEAAPATQSAAPSNAFAALSPPPSTTQFAAPKPLSAPQQAGLSQMVSLSSISPMSSSTTTPAASGSAFNIPIQPAKPAGFQSSGPNYFSTVQGANIAASGMAGVPPAGVNTQAANKKPAAAGGDAFGALWGKASVGIKKASTPTSGPALGQLAKEKSSASIWGLQLPKHRAAVLRGIRLRRFAWIRMDG</sequence>